<protein>
    <recommendedName>
        <fullName evidence="2">alpha-L-rhamnosidase</fullName>
        <ecNumber evidence="2">3.2.1.40</ecNumber>
    </recommendedName>
</protein>
<gene>
    <name evidence="8" type="ORF">H7F49_02025</name>
</gene>
<comment type="catalytic activity">
    <reaction evidence="1">
        <text>Hydrolysis of terminal non-reducing alpha-L-rhamnose residues in alpha-L-rhamnosides.</text>
        <dbReference type="EC" id="3.2.1.40"/>
    </reaction>
</comment>
<evidence type="ECO:0000259" key="7">
    <source>
        <dbReference type="Pfam" id="PF17390"/>
    </source>
</evidence>
<dbReference type="SUPFAM" id="SSF48208">
    <property type="entry name" value="Six-hairpin glycosidases"/>
    <property type="match status" value="1"/>
</dbReference>
<dbReference type="Gene3D" id="2.60.420.10">
    <property type="entry name" value="Maltose phosphorylase, domain 3"/>
    <property type="match status" value="1"/>
</dbReference>
<dbReference type="Pfam" id="PF17390">
    <property type="entry name" value="Bac_rhamnosid_C"/>
    <property type="match status" value="1"/>
</dbReference>
<evidence type="ECO:0000313" key="9">
    <source>
        <dbReference type="Proteomes" id="UP000520156"/>
    </source>
</evidence>
<evidence type="ECO:0000313" key="8">
    <source>
        <dbReference type="EMBL" id="MBC2650479.1"/>
    </source>
</evidence>
<reference evidence="8 9" key="1">
    <citation type="submission" date="2020-08" db="EMBL/GenBank/DDBJ databases">
        <title>The genome sequence of Novosphingobium flavum 4Y4.</title>
        <authorList>
            <person name="Liu Y."/>
        </authorList>
    </citation>
    <scope>NUCLEOTIDE SEQUENCE [LARGE SCALE GENOMIC DNA]</scope>
    <source>
        <strain evidence="8 9">4Y4</strain>
    </source>
</reference>
<evidence type="ECO:0000259" key="4">
    <source>
        <dbReference type="Pfam" id="PF05592"/>
    </source>
</evidence>
<accession>A0A7X1KAS8</accession>
<dbReference type="Pfam" id="PF25788">
    <property type="entry name" value="Ig_Rha78A_N"/>
    <property type="match status" value="1"/>
</dbReference>
<proteinExistence type="predicted"/>
<dbReference type="InterPro" id="IPR008902">
    <property type="entry name" value="Rhamnosid_concanavalin"/>
</dbReference>
<dbReference type="InterPro" id="IPR008928">
    <property type="entry name" value="6-hairpin_glycosidase_sf"/>
</dbReference>
<comment type="caution">
    <text evidence="8">The sequence shown here is derived from an EMBL/GenBank/DDBJ whole genome shotgun (WGS) entry which is preliminary data.</text>
</comment>
<dbReference type="Pfam" id="PF05592">
    <property type="entry name" value="Bac_rhamnosid"/>
    <property type="match status" value="1"/>
</dbReference>
<dbReference type="EMBL" id="JACLAU010000001">
    <property type="protein sequence ID" value="MBC2650479.1"/>
    <property type="molecule type" value="Genomic_DNA"/>
</dbReference>
<dbReference type="GO" id="GO:0030596">
    <property type="term" value="F:alpha-L-rhamnosidase activity"/>
    <property type="evidence" value="ECO:0007669"/>
    <property type="project" value="UniProtKB-EC"/>
</dbReference>
<name>A0A7X1KAS8_9SPHN</name>
<dbReference type="Gene3D" id="1.50.10.10">
    <property type="match status" value="1"/>
</dbReference>
<feature type="domain" description="Alpha-L-rhamnosidase six-hairpin glycosidase" evidence="6">
    <location>
        <begin position="439"/>
        <end position="789"/>
    </location>
</feature>
<keyword evidence="9" id="KW-1185">Reference proteome</keyword>
<dbReference type="InterPro" id="IPR035396">
    <property type="entry name" value="Bac_rhamnosid6H"/>
</dbReference>
<dbReference type="PANTHER" id="PTHR33307">
    <property type="entry name" value="ALPHA-RHAMNOSIDASE (EUROFUNG)"/>
    <property type="match status" value="1"/>
</dbReference>
<keyword evidence="3 8" id="KW-0378">Hydrolase</keyword>
<organism evidence="8 9">
    <name type="scientific">Novosphingobium aerophilum</name>
    <dbReference type="NCBI Taxonomy" id="2839843"/>
    <lineage>
        <taxon>Bacteria</taxon>
        <taxon>Pseudomonadati</taxon>
        <taxon>Pseudomonadota</taxon>
        <taxon>Alphaproteobacteria</taxon>
        <taxon>Sphingomonadales</taxon>
        <taxon>Sphingomonadaceae</taxon>
        <taxon>Novosphingobium</taxon>
    </lineage>
</organism>
<dbReference type="InterPro" id="IPR035398">
    <property type="entry name" value="Bac_rhamnosid_C"/>
</dbReference>
<dbReference type="PANTHER" id="PTHR33307:SF6">
    <property type="entry name" value="ALPHA-RHAMNOSIDASE (EUROFUNG)-RELATED"/>
    <property type="match status" value="1"/>
</dbReference>
<evidence type="ECO:0000256" key="2">
    <source>
        <dbReference type="ARBA" id="ARBA00012652"/>
    </source>
</evidence>
<evidence type="ECO:0000259" key="5">
    <source>
        <dbReference type="Pfam" id="PF08531"/>
    </source>
</evidence>
<dbReference type="Proteomes" id="UP000520156">
    <property type="component" value="Unassembled WGS sequence"/>
</dbReference>
<sequence length="884" mass="95936">MVPDPGGLAATAAPDPAVLPVDLRTDDASGLVTSARAAPVLHWRLEARRPGVRQIAYELQRSASADFGGAVLSSGRIERDCGIGADWPGPPLASREVAWLRVRAWTDHGLTAWSAPLRLEGGLYDPQNWLARPISPVGNGDQDQPRPVPLLRREFALARPVERAVLYVSALGIHQTWLNGQPVSTDLFDPGWTEYDHRLLYSAYDVTALLQPGANVMAAAVGDGWWRGNLTWIPRRAVYGRTTALLAQLEITFTDGSREVIASDDHWQGGTGSLRRADFYNGCEIDLAAEPVGWREVGADLPEWGGVVVLPPPPRIEQRAFPAVRELFSQPVMAVSAGPGLVRIDCGQNLTGHLRLTVEAAAPATITVRHAEVLEADGALHTVALRTAKATDTYHVPAGRHVLSPVFTFHGFRHAEVACDGAVTVEQIEAVVVASDLPEVGRFACSDERLNRLASNIRWSQRGNFLAIPTDCPQRDERLGWTGDIQVFAETACTQFDSEAFLRNWLVDLELAQFPDGRVTSVVPNVIQGHDYEYGGIGWGDAATLVPWAIYEAYGDREVLARQFDSMCRWVDWGLSRRDADGVWTGDFHLGDWLDPGAPPGHPELATTDRDFIASAYLAHSVGTLARAARVLGRNAAADRYAQLSQDVASATWARWHDTLVKTQTGCALAIEFGIAPEGERQAVGAQLAALVTAGEGRIATGFLGTPLVLPALTRTGQHEAAFRLLLNEEAPGWLYQVKHGATTMWERWDAILPDGSINSGDMAVEDAANMISFNHYAYGAVGAWLYRSLAGIAPDAADPGYGLIHFAPLPGGGIDWAEAEVRTRRGPAMIRWERSADRLHVALTIPPTAQGRFQPPPGWSLPGQSSVVALDSGQHTFDLVRQP</sequence>
<dbReference type="InterPro" id="IPR016007">
    <property type="entry name" value="Alpha_rhamnosid"/>
</dbReference>
<dbReference type="Pfam" id="PF08531">
    <property type="entry name" value="Bac_rhamnosid_N"/>
    <property type="match status" value="1"/>
</dbReference>
<dbReference type="PIRSF" id="PIRSF010631">
    <property type="entry name" value="A-rhamnsds"/>
    <property type="match status" value="1"/>
</dbReference>
<dbReference type="InterPro" id="IPR012341">
    <property type="entry name" value="6hp_glycosidase-like_sf"/>
</dbReference>
<dbReference type="Pfam" id="PF17389">
    <property type="entry name" value="Bac_rhamnosid6H"/>
    <property type="match status" value="1"/>
</dbReference>
<evidence type="ECO:0000256" key="3">
    <source>
        <dbReference type="ARBA" id="ARBA00022801"/>
    </source>
</evidence>
<dbReference type="Gene3D" id="2.60.120.260">
    <property type="entry name" value="Galactose-binding domain-like"/>
    <property type="match status" value="2"/>
</dbReference>
<dbReference type="Gene3D" id="2.60.40.10">
    <property type="entry name" value="Immunoglobulins"/>
    <property type="match status" value="1"/>
</dbReference>
<feature type="domain" description="Alpha-L-rhamnosidase C-terminal" evidence="7">
    <location>
        <begin position="797"/>
        <end position="850"/>
    </location>
</feature>
<evidence type="ECO:0000259" key="6">
    <source>
        <dbReference type="Pfam" id="PF17389"/>
    </source>
</evidence>
<dbReference type="GO" id="GO:0005975">
    <property type="term" value="P:carbohydrate metabolic process"/>
    <property type="evidence" value="ECO:0007669"/>
    <property type="project" value="InterPro"/>
</dbReference>
<dbReference type="InterPro" id="IPR013737">
    <property type="entry name" value="Bac_rhamnosid_N"/>
</dbReference>
<feature type="domain" description="Bacterial alpha-L-rhamnosidase N-terminal" evidence="5">
    <location>
        <begin position="161"/>
        <end position="325"/>
    </location>
</feature>
<dbReference type="InterPro" id="IPR013783">
    <property type="entry name" value="Ig-like_fold"/>
</dbReference>
<evidence type="ECO:0000256" key="1">
    <source>
        <dbReference type="ARBA" id="ARBA00001445"/>
    </source>
</evidence>
<feature type="domain" description="Alpha-L-rhamnosidase concanavalin-like" evidence="4">
    <location>
        <begin position="342"/>
        <end position="433"/>
    </location>
</feature>
<dbReference type="EC" id="3.2.1.40" evidence="2"/>
<dbReference type="AlphaFoldDB" id="A0A7X1KAS8"/>